<feature type="transmembrane region" description="Helical" evidence="15">
    <location>
        <begin position="21"/>
        <end position="45"/>
    </location>
</feature>
<dbReference type="SUPFAM" id="SSF56601">
    <property type="entry name" value="beta-lactamase/transpeptidase-like"/>
    <property type="match status" value="1"/>
</dbReference>
<evidence type="ECO:0000256" key="5">
    <source>
        <dbReference type="ARBA" id="ARBA00022519"/>
    </source>
</evidence>
<feature type="region of interest" description="Disordered" evidence="14">
    <location>
        <begin position="591"/>
        <end position="623"/>
    </location>
</feature>
<dbReference type="InterPro" id="IPR005311">
    <property type="entry name" value="PBP_dimer"/>
</dbReference>
<feature type="compositionally biased region" description="Basic and acidic residues" evidence="14">
    <location>
        <begin position="597"/>
        <end position="623"/>
    </location>
</feature>
<dbReference type="GO" id="GO:0009002">
    <property type="term" value="F:serine-type D-Ala-D-Ala carboxypeptidase activity"/>
    <property type="evidence" value="ECO:0007669"/>
    <property type="project" value="UniProtKB-EC"/>
</dbReference>
<evidence type="ECO:0000256" key="15">
    <source>
        <dbReference type="SAM" id="Phobius"/>
    </source>
</evidence>
<dbReference type="InterPro" id="IPR050515">
    <property type="entry name" value="Beta-lactam/transpept"/>
</dbReference>
<keyword evidence="18" id="KW-0121">Carboxypeptidase</keyword>
<dbReference type="InterPro" id="IPR012338">
    <property type="entry name" value="Beta-lactam/transpept-like"/>
</dbReference>
<evidence type="ECO:0000256" key="8">
    <source>
        <dbReference type="ARBA" id="ARBA00022801"/>
    </source>
</evidence>
<comment type="subcellular location">
    <subcellularLocation>
        <location evidence="2">Cell membrane</location>
    </subcellularLocation>
    <subcellularLocation>
        <location evidence="1">Membrane</location>
        <topology evidence="1">Single-pass membrane protein</topology>
    </subcellularLocation>
</comment>
<dbReference type="PANTHER" id="PTHR30627:SF2">
    <property type="entry name" value="PEPTIDOGLYCAN D,D-TRANSPEPTIDASE MRDA"/>
    <property type="match status" value="1"/>
</dbReference>
<keyword evidence="5" id="KW-0997">Cell inner membrane</keyword>
<protein>
    <submittedName>
        <fullName evidence="18">Penicillin-binding protein 2</fullName>
        <ecNumber evidence="18">3.4.16.4</ecNumber>
    </submittedName>
</protein>
<evidence type="ECO:0000256" key="7">
    <source>
        <dbReference type="ARBA" id="ARBA00022692"/>
    </source>
</evidence>
<dbReference type="InterPro" id="IPR001460">
    <property type="entry name" value="PCN-bd_Tpept"/>
</dbReference>
<dbReference type="EMBL" id="JBHFNT010000108">
    <property type="protein sequence ID" value="MFB2835422.1"/>
    <property type="molecule type" value="Genomic_DNA"/>
</dbReference>
<accession>A0ABV4WK16</accession>
<dbReference type="Pfam" id="PF00905">
    <property type="entry name" value="Transpeptidase"/>
    <property type="match status" value="1"/>
</dbReference>
<gene>
    <name evidence="18" type="primary">mrdA</name>
    <name evidence="18" type="ORF">ACE1CA_12895</name>
</gene>
<dbReference type="Gene3D" id="3.90.1310.10">
    <property type="entry name" value="Penicillin-binding protein 2a (Domain 2)"/>
    <property type="match status" value="1"/>
</dbReference>
<feature type="domain" description="Penicillin-binding protein dimerisation" evidence="17">
    <location>
        <begin position="68"/>
        <end position="237"/>
    </location>
</feature>
<dbReference type="RefSeq" id="WP_413277835.1">
    <property type="nucleotide sequence ID" value="NZ_JBHFNT010000108.1"/>
</dbReference>
<evidence type="ECO:0000256" key="6">
    <source>
        <dbReference type="ARBA" id="ARBA00022670"/>
    </source>
</evidence>
<proteinExistence type="inferred from homology"/>
<dbReference type="Pfam" id="PF03717">
    <property type="entry name" value="PBP_dimer"/>
    <property type="match status" value="1"/>
</dbReference>
<feature type="domain" description="Penicillin-binding protein transpeptidase" evidence="16">
    <location>
        <begin position="271"/>
        <end position="583"/>
    </location>
</feature>
<comment type="caution">
    <text evidence="18">The sequence shown here is derived from an EMBL/GenBank/DDBJ whole genome shotgun (WGS) entry which is preliminary data.</text>
</comment>
<keyword evidence="8 18" id="KW-0378">Hydrolase</keyword>
<keyword evidence="4" id="KW-1003">Cell membrane</keyword>
<reference evidence="18 19" key="1">
    <citation type="submission" date="2024-09" db="EMBL/GenBank/DDBJ databases">
        <title>Floridaenema gen nov. (Aerosakkonemataceae, Aerosakkonematales ord. nov., Cyanobacteria) from benthic tropical and subtropical fresh waters, with the description of four new species.</title>
        <authorList>
            <person name="Moretto J.A."/>
            <person name="Berthold D.E."/>
            <person name="Lefler F.W."/>
            <person name="Huang I.-S."/>
            <person name="Laughinghouse H. IV."/>
        </authorList>
    </citation>
    <scope>NUCLEOTIDE SEQUENCE [LARGE SCALE GENOMIC DNA]</scope>
    <source>
        <strain evidence="18 19">BLCC-F167</strain>
    </source>
</reference>
<keyword evidence="19" id="KW-1185">Reference proteome</keyword>
<evidence type="ECO:0000256" key="12">
    <source>
        <dbReference type="ARBA" id="ARBA00023136"/>
    </source>
</evidence>
<evidence type="ECO:0000256" key="9">
    <source>
        <dbReference type="ARBA" id="ARBA00022960"/>
    </source>
</evidence>
<evidence type="ECO:0000256" key="13">
    <source>
        <dbReference type="ARBA" id="ARBA00023316"/>
    </source>
</evidence>
<evidence type="ECO:0000256" key="1">
    <source>
        <dbReference type="ARBA" id="ARBA00004167"/>
    </source>
</evidence>
<dbReference type="Gene3D" id="3.30.1390.30">
    <property type="entry name" value="Penicillin-binding protein 2a, domain 3"/>
    <property type="match status" value="1"/>
</dbReference>
<organism evidence="18 19">
    <name type="scientific">Floridaenema evergladense BLCC-F167</name>
    <dbReference type="NCBI Taxonomy" id="3153639"/>
    <lineage>
        <taxon>Bacteria</taxon>
        <taxon>Bacillati</taxon>
        <taxon>Cyanobacteriota</taxon>
        <taxon>Cyanophyceae</taxon>
        <taxon>Oscillatoriophycideae</taxon>
        <taxon>Aerosakkonematales</taxon>
        <taxon>Aerosakkonemataceae</taxon>
        <taxon>Floridanema</taxon>
        <taxon>Floridanema evergladense</taxon>
    </lineage>
</organism>
<evidence type="ECO:0000256" key="3">
    <source>
        <dbReference type="ARBA" id="ARBA00007171"/>
    </source>
</evidence>
<dbReference type="NCBIfam" id="TIGR03423">
    <property type="entry name" value="pbp2_mrdA"/>
    <property type="match status" value="1"/>
</dbReference>
<dbReference type="EC" id="3.4.16.4" evidence="18"/>
<dbReference type="SUPFAM" id="SSF56519">
    <property type="entry name" value="Penicillin binding protein dimerisation domain"/>
    <property type="match status" value="1"/>
</dbReference>
<keyword evidence="11 15" id="KW-1133">Transmembrane helix</keyword>
<comment type="similarity">
    <text evidence="3">Belongs to the transpeptidase family.</text>
</comment>
<sequence>MALIQSSSLDKQQKTRSVGRSYQSLIVMLIISLLLVGTLGSRLAYLQLVEGKRNRELAEKNRIRLMPKQPERGNIFDRKGRILASSRLARSVYLWPRINKEPHWLKTRQRLAQILDIPETDIQKRVIGRENSSTLIRIARDISPEQITALEESRNQLEGVSVDIEALRMYPNGELAAHVLGYTGELSDIELYKRRQEGYRIGDIVGQMGAEYAFEPSLRGTWGGQQVEVDGRGQIVRILGEKPSKPGKNVQLTLDLELQKAAEAVLGENKGSIVAIDPRNGAILAMVSRPAFDPNIFSSRIKPETWKKLQAKDHPFVNRALQAFPPASTFKIVTTTAGLESGKFSPNTVLQTYPAIRVGGIWFADWNRAGFGPLGFVGAMKWSSDTFFYQVGMRVGGPTLIEWTRKFGFGKETGCELKKEEVAGLVPDNDWKLRRMKYEWTVGDTVNMSIGQGFLQTTPLQVAVMFAVPANGGYRVQPHILKDNEEARSWRESLNMKPETVKILQEGLRATVTNGTGRALNVKTIPPAAGKSGTSEVGHGKKVHTWFGAYAPEDKPEIVVVAFGEHSGGGGGSFAAPKVLKVLEAYFNQKEAAQGKAESKEKEEKKDTSKGRRQRAEGRRTRG</sequence>
<keyword evidence="6" id="KW-0645">Protease</keyword>
<evidence type="ECO:0000256" key="14">
    <source>
        <dbReference type="SAM" id="MobiDB-lite"/>
    </source>
</evidence>
<evidence type="ECO:0000259" key="17">
    <source>
        <dbReference type="Pfam" id="PF03717"/>
    </source>
</evidence>
<keyword evidence="10" id="KW-0573">Peptidoglycan synthesis</keyword>
<dbReference type="PANTHER" id="PTHR30627">
    <property type="entry name" value="PEPTIDOGLYCAN D,D-TRANSPEPTIDASE"/>
    <property type="match status" value="1"/>
</dbReference>
<dbReference type="InterPro" id="IPR036138">
    <property type="entry name" value="PBP_dimer_sf"/>
</dbReference>
<keyword evidence="9" id="KW-0133">Cell shape</keyword>
<keyword evidence="12 15" id="KW-0472">Membrane</keyword>
<dbReference type="Proteomes" id="UP001576780">
    <property type="component" value="Unassembled WGS sequence"/>
</dbReference>
<evidence type="ECO:0000259" key="16">
    <source>
        <dbReference type="Pfam" id="PF00905"/>
    </source>
</evidence>
<evidence type="ECO:0000313" key="18">
    <source>
        <dbReference type="EMBL" id="MFB2835422.1"/>
    </source>
</evidence>
<keyword evidence="7 15" id="KW-0812">Transmembrane</keyword>
<dbReference type="InterPro" id="IPR017790">
    <property type="entry name" value="Penicillin-binding_protein_2"/>
</dbReference>
<name>A0ABV4WK16_9CYAN</name>
<evidence type="ECO:0000256" key="2">
    <source>
        <dbReference type="ARBA" id="ARBA00004236"/>
    </source>
</evidence>
<keyword evidence="13" id="KW-0961">Cell wall biogenesis/degradation</keyword>
<evidence type="ECO:0000313" key="19">
    <source>
        <dbReference type="Proteomes" id="UP001576780"/>
    </source>
</evidence>
<evidence type="ECO:0000256" key="10">
    <source>
        <dbReference type="ARBA" id="ARBA00022984"/>
    </source>
</evidence>
<evidence type="ECO:0000256" key="4">
    <source>
        <dbReference type="ARBA" id="ARBA00022475"/>
    </source>
</evidence>
<evidence type="ECO:0000256" key="11">
    <source>
        <dbReference type="ARBA" id="ARBA00022989"/>
    </source>
</evidence>
<dbReference type="Gene3D" id="3.40.710.10">
    <property type="entry name" value="DD-peptidase/beta-lactamase superfamily"/>
    <property type="match status" value="1"/>
</dbReference>